<dbReference type="Proteomes" id="UP000762676">
    <property type="component" value="Unassembled WGS sequence"/>
</dbReference>
<comment type="caution">
    <text evidence="2">The sequence shown here is derived from an EMBL/GenBank/DDBJ whole genome shotgun (WGS) entry which is preliminary data.</text>
</comment>
<dbReference type="EMBL" id="BMAT01007760">
    <property type="protein sequence ID" value="GFR70774.1"/>
    <property type="molecule type" value="Genomic_DNA"/>
</dbReference>
<evidence type="ECO:0000313" key="3">
    <source>
        <dbReference type="Proteomes" id="UP000762676"/>
    </source>
</evidence>
<protein>
    <submittedName>
        <fullName evidence="2">Uncharacterized protein</fullName>
    </submittedName>
</protein>
<dbReference type="AlphaFoldDB" id="A0AAV4FCI1"/>
<evidence type="ECO:0000313" key="2">
    <source>
        <dbReference type="EMBL" id="GFR70774.1"/>
    </source>
</evidence>
<name>A0AAV4FCI1_9GAST</name>
<feature type="region of interest" description="Disordered" evidence="1">
    <location>
        <begin position="1"/>
        <end position="101"/>
    </location>
</feature>
<gene>
    <name evidence="2" type="ORF">ElyMa_003794900</name>
</gene>
<sequence>MGGATTTMGRCHKKSDLEEVVREGATNTRGRGHGRSDDHKRTRSLGESSTQEVEAVRGKNKHKRTRPWQGRQTHEDEALAGATNTRGPGHGRSDKHTRTRP</sequence>
<accession>A0AAV4FCI1</accession>
<keyword evidence="3" id="KW-1185">Reference proteome</keyword>
<evidence type="ECO:0000256" key="1">
    <source>
        <dbReference type="SAM" id="MobiDB-lite"/>
    </source>
</evidence>
<reference evidence="2 3" key="1">
    <citation type="journal article" date="2021" name="Elife">
        <title>Chloroplast acquisition without the gene transfer in kleptoplastic sea slugs, Plakobranchus ocellatus.</title>
        <authorList>
            <person name="Maeda T."/>
            <person name="Takahashi S."/>
            <person name="Yoshida T."/>
            <person name="Shimamura S."/>
            <person name="Takaki Y."/>
            <person name="Nagai Y."/>
            <person name="Toyoda A."/>
            <person name="Suzuki Y."/>
            <person name="Arimoto A."/>
            <person name="Ishii H."/>
            <person name="Satoh N."/>
            <person name="Nishiyama T."/>
            <person name="Hasebe M."/>
            <person name="Maruyama T."/>
            <person name="Minagawa J."/>
            <person name="Obokata J."/>
            <person name="Shigenobu S."/>
        </authorList>
    </citation>
    <scope>NUCLEOTIDE SEQUENCE [LARGE SCALE GENOMIC DNA]</scope>
</reference>
<organism evidence="2 3">
    <name type="scientific">Elysia marginata</name>
    <dbReference type="NCBI Taxonomy" id="1093978"/>
    <lineage>
        <taxon>Eukaryota</taxon>
        <taxon>Metazoa</taxon>
        <taxon>Spiralia</taxon>
        <taxon>Lophotrochozoa</taxon>
        <taxon>Mollusca</taxon>
        <taxon>Gastropoda</taxon>
        <taxon>Heterobranchia</taxon>
        <taxon>Euthyneura</taxon>
        <taxon>Panpulmonata</taxon>
        <taxon>Sacoglossa</taxon>
        <taxon>Placobranchoidea</taxon>
        <taxon>Plakobranchidae</taxon>
        <taxon>Elysia</taxon>
    </lineage>
</organism>
<proteinExistence type="predicted"/>
<feature type="compositionally biased region" description="Basic and acidic residues" evidence="1">
    <location>
        <begin position="91"/>
        <end position="101"/>
    </location>
</feature>